<sequence>MSKRTLIAILAATFALTVATTAFGAPKYQWRLAEEEITGSVCDVYANEFARLLKEKSDGEIQLDIYPLGTLGSPKEIFELCQNGAIEFVLDGAGQVGSIVPENQIFSMQFLFSDNQEVNEKVLATSKALNEMLSSAYERQGVKVLAYWSEGAMDWTANKPLLTPEDFKGFKMRTMPSPMIVESYKVYGANPTPVPFMEVYSGLQLNMIDGQENAPYIVQEMKFMEVQDYYIESAHKIYIMQTMVNKRFFEKLPEDIQKIVLEAVDELRPFGYKIQKELNDERMDMIKAKMKSSQKVVAITPEARAKFQEISKKTDGTYIKISGNPELAEDILATLREEIAEAEKEASGN</sequence>
<dbReference type="EMBL" id="JAKGUD010000024">
    <property type="protein sequence ID" value="MCF4143676.1"/>
    <property type="molecule type" value="Genomic_DNA"/>
</dbReference>
<organism evidence="5 6">
    <name type="scientific">Dethiosulfovibrio marinus</name>
    <dbReference type="NCBI Taxonomy" id="133532"/>
    <lineage>
        <taxon>Bacteria</taxon>
        <taxon>Thermotogati</taxon>
        <taxon>Synergistota</taxon>
        <taxon>Synergistia</taxon>
        <taxon>Synergistales</taxon>
        <taxon>Dethiosulfovibrionaceae</taxon>
        <taxon>Dethiosulfovibrio</taxon>
    </lineage>
</organism>
<proteinExistence type="inferred from homology"/>
<dbReference type="InterPro" id="IPR038404">
    <property type="entry name" value="TRAP_DctP_sf"/>
</dbReference>
<evidence type="ECO:0000256" key="1">
    <source>
        <dbReference type="ARBA" id="ARBA00009023"/>
    </source>
</evidence>
<dbReference type="PIRSF" id="PIRSF006470">
    <property type="entry name" value="DctB"/>
    <property type="match status" value="1"/>
</dbReference>
<evidence type="ECO:0000313" key="6">
    <source>
        <dbReference type="Proteomes" id="UP001200430"/>
    </source>
</evidence>
<dbReference type="Proteomes" id="UP001200430">
    <property type="component" value="Unassembled WGS sequence"/>
</dbReference>
<dbReference type="PANTHER" id="PTHR33376">
    <property type="match status" value="1"/>
</dbReference>
<evidence type="ECO:0000313" key="5">
    <source>
        <dbReference type="EMBL" id="MCF4143676.1"/>
    </source>
</evidence>
<name>A0ABS9ER69_9BACT</name>
<evidence type="ECO:0000256" key="2">
    <source>
        <dbReference type="ARBA" id="ARBA00022448"/>
    </source>
</evidence>
<accession>A0ABS9ER69</accession>
<dbReference type="PANTHER" id="PTHR33376:SF7">
    <property type="entry name" value="C4-DICARBOXYLATE-BINDING PROTEIN DCTB"/>
    <property type="match status" value="1"/>
</dbReference>
<comment type="similarity">
    <text evidence="1">Belongs to the bacterial solute-binding protein 7 family.</text>
</comment>
<evidence type="ECO:0000256" key="3">
    <source>
        <dbReference type="ARBA" id="ARBA00022729"/>
    </source>
</evidence>
<feature type="chain" id="PRO_5046506933" evidence="4">
    <location>
        <begin position="25"/>
        <end position="349"/>
    </location>
</feature>
<dbReference type="RefSeq" id="WP_236100457.1">
    <property type="nucleotide sequence ID" value="NZ_JAKGUD010000024.1"/>
</dbReference>
<keyword evidence="3 4" id="KW-0732">Signal</keyword>
<keyword evidence="2" id="KW-0813">Transport</keyword>
<dbReference type="Gene3D" id="3.40.190.170">
    <property type="entry name" value="Bacterial extracellular solute-binding protein, family 7"/>
    <property type="match status" value="1"/>
</dbReference>
<dbReference type="InterPro" id="IPR004682">
    <property type="entry name" value="TRAP_DctP"/>
</dbReference>
<reference evidence="5 6" key="1">
    <citation type="submission" date="2022-01" db="EMBL/GenBank/DDBJ databases">
        <title>Dethiosulfovibrio faecalis sp. nov., a novel proteolytic, non-sulfur-reducing bacterium isolated from a marine aquaculture solid waste bioreactor.</title>
        <authorList>
            <person name="Grabowski S."/>
            <person name="Apolinario E."/>
            <person name="Schneider N."/>
            <person name="Marshall C.W."/>
            <person name="Sowers K.R."/>
        </authorList>
    </citation>
    <scope>NUCLEOTIDE SEQUENCE [LARGE SCALE GENOMIC DNA]</scope>
    <source>
        <strain evidence="5 6">DSM 12537</strain>
    </source>
</reference>
<comment type="caution">
    <text evidence="5">The sequence shown here is derived from an EMBL/GenBank/DDBJ whole genome shotgun (WGS) entry which is preliminary data.</text>
</comment>
<dbReference type="InterPro" id="IPR018389">
    <property type="entry name" value="DctP_fam"/>
</dbReference>
<dbReference type="NCBIfam" id="NF037995">
    <property type="entry name" value="TRAP_S1"/>
    <property type="match status" value="1"/>
</dbReference>
<feature type="signal peptide" evidence="4">
    <location>
        <begin position="1"/>
        <end position="24"/>
    </location>
</feature>
<dbReference type="CDD" id="cd13668">
    <property type="entry name" value="PBP2_TRAP_UehA_TeaA"/>
    <property type="match status" value="1"/>
</dbReference>
<dbReference type="Pfam" id="PF03480">
    <property type="entry name" value="DctP"/>
    <property type="match status" value="1"/>
</dbReference>
<dbReference type="NCBIfam" id="TIGR00787">
    <property type="entry name" value="dctP"/>
    <property type="match status" value="1"/>
</dbReference>
<evidence type="ECO:0000256" key="4">
    <source>
        <dbReference type="SAM" id="SignalP"/>
    </source>
</evidence>
<keyword evidence="6" id="KW-1185">Reference proteome</keyword>
<protein>
    <submittedName>
        <fullName evidence="5">DctP family TRAP transporter solute-binding subunit</fullName>
    </submittedName>
</protein>
<gene>
    <name evidence="5" type="ORF">L2W38_12735</name>
</gene>